<sequence>MRSLTSPLKRRTLLSSFAAAGLLGAAAACSPSGGGDGGSGDGGSDAGGSSGGDKGTLTFRLWDENAVAAYEESFTAFTESSGWNVSIDVVPWDDYWTRLPLDIASGDAADVYWVNSANYIQLKDSEALLDINEIIPDGASQWEQAVVDLYTRDGGLWGVPQIWDSIALFYNKDLVEEAGVDPSDLTFDPAAETDTLREAGTKLTVDGEGRHPGEDGFDPDSRARFGFNSQADRQAIIGPMLASNGAQWQDEDVYTFASPEGIEAFQYMADLINVENIAPSAADTNENGDFTRDLFTQGKLGLFQSGPYSLPAISEGVADSFEWALAAPVAGPDGAKSLVHGVVAVGNANADDDQQEGIAELLTWLGTKEGQLPLAEQGVSFPGHVDAQDAYIDFWQEKGVDVSVFVEAAKNPAEADTGARANAGLTAAMPIFQEVFIGRLTAEEGIPQAQEEGNAAMEE</sequence>
<dbReference type="EMBL" id="DWWC01000247">
    <property type="protein sequence ID" value="HJC70351.1"/>
    <property type="molecule type" value="Genomic_DNA"/>
</dbReference>
<evidence type="ECO:0000313" key="7">
    <source>
        <dbReference type="Proteomes" id="UP000823854"/>
    </source>
</evidence>
<keyword evidence="4 5" id="KW-0732">Signal</keyword>
<comment type="subcellular location">
    <subcellularLocation>
        <location evidence="1">Cell envelope</location>
    </subcellularLocation>
</comment>
<evidence type="ECO:0000256" key="3">
    <source>
        <dbReference type="ARBA" id="ARBA00022448"/>
    </source>
</evidence>
<dbReference type="Pfam" id="PF01547">
    <property type="entry name" value="SBP_bac_1"/>
    <property type="match status" value="1"/>
</dbReference>
<dbReference type="GO" id="GO:0030313">
    <property type="term" value="C:cell envelope"/>
    <property type="evidence" value="ECO:0007669"/>
    <property type="project" value="UniProtKB-SubCell"/>
</dbReference>
<evidence type="ECO:0000256" key="1">
    <source>
        <dbReference type="ARBA" id="ARBA00004196"/>
    </source>
</evidence>
<evidence type="ECO:0000256" key="2">
    <source>
        <dbReference type="ARBA" id="ARBA00008520"/>
    </source>
</evidence>
<evidence type="ECO:0000256" key="5">
    <source>
        <dbReference type="SAM" id="SignalP"/>
    </source>
</evidence>
<reference evidence="6" key="2">
    <citation type="submission" date="2021-04" db="EMBL/GenBank/DDBJ databases">
        <authorList>
            <person name="Gilroy R."/>
        </authorList>
    </citation>
    <scope>NUCLEOTIDE SEQUENCE</scope>
    <source>
        <strain evidence="6">CHK130-7132</strain>
    </source>
</reference>
<dbReference type="InterPro" id="IPR006059">
    <property type="entry name" value="SBP"/>
</dbReference>
<dbReference type="Proteomes" id="UP000823854">
    <property type="component" value="Unassembled WGS sequence"/>
</dbReference>
<name>A0A9D2Q115_9MICO</name>
<dbReference type="PANTHER" id="PTHR43649">
    <property type="entry name" value="ARABINOSE-BINDING PROTEIN-RELATED"/>
    <property type="match status" value="1"/>
</dbReference>
<comment type="caution">
    <text evidence="6">The sequence shown here is derived from an EMBL/GenBank/DDBJ whole genome shotgun (WGS) entry which is preliminary data.</text>
</comment>
<gene>
    <name evidence="6" type="ORF">H9932_11865</name>
</gene>
<evidence type="ECO:0000313" key="6">
    <source>
        <dbReference type="EMBL" id="HJC70351.1"/>
    </source>
</evidence>
<dbReference type="PROSITE" id="PS51257">
    <property type="entry name" value="PROKAR_LIPOPROTEIN"/>
    <property type="match status" value="1"/>
</dbReference>
<proteinExistence type="inferred from homology"/>
<comment type="similarity">
    <text evidence="2">Belongs to the bacterial solute-binding protein 1 family.</text>
</comment>
<dbReference type="CDD" id="cd13585">
    <property type="entry name" value="PBP2_TMBP_like"/>
    <property type="match status" value="1"/>
</dbReference>
<keyword evidence="3" id="KW-0813">Transport</keyword>
<feature type="chain" id="PRO_5039655616" evidence="5">
    <location>
        <begin position="28"/>
        <end position="459"/>
    </location>
</feature>
<dbReference type="PANTHER" id="PTHR43649:SF31">
    <property type="entry name" value="SN-GLYCEROL-3-PHOSPHATE-BINDING PERIPLASMIC PROTEIN UGPB"/>
    <property type="match status" value="1"/>
</dbReference>
<dbReference type="InterPro" id="IPR050490">
    <property type="entry name" value="Bact_solute-bd_prot1"/>
</dbReference>
<dbReference type="SUPFAM" id="SSF53850">
    <property type="entry name" value="Periplasmic binding protein-like II"/>
    <property type="match status" value="1"/>
</dbReference>
<evidence type="ECO:0000256" key="4">
    <source>
        <dbReference type="ARBA" id="ARBA00022729"/>
    </source>
</evidence>
<dbReference type="AlphaFoldDB" id="A0A9D2Q115"/>
<protein>
    <submittedName>
        <fullName evidence="6">Sugar ABC transporter substrate-binding protein</fullName>
    </submittedName>
</protein>
<feature type="signal peptide" evidence="5">
    <location>
        <begin position="1"/>
        <end position="27"/>
    </location>
</feature>
<accession>A0A9D2Q115</accession>
<reference evidence="6" key="1">
    <citation type="journal article" date="2021" name="PeerJ">
        <title>Extensive microbial diversity within the chicken gut microbiome revealed by metagenomics and culture.</title>
        <authorList>
            <person name="Gilroy R."/>
            <person name="Ravi A."/>
            <person name="Getino M."/>
            <person name="Pursley I."/>
            <person name="Horton D.L."/>
            <person name="Alikhan N.F."/>
            <person name="Baker D."/>
            <person name="Gharbi K."/>
            <person name="Hall N."/>
            <person name="Watson M."/>
            <person name="Adriaenssens E.M."/>
            <person name="Foster-Nyarko E."/>
            <person name="Jarju S."/>
            <person name="Secka A."/>
            <person name="Antonio M."/>
            <person name="Oren A."/>
            <person name="Chaudhuri R.R."/>
            <person name="La Ragione R."/>
            <person name="Hildebrand F."/>
            <person name="Pallen M.J."/>
        </authorList>
    </citation>
    <scope>NUCLEOTIDE SEQUENCE</scope>
    <source>
        <strain evidence="6">CHK130-7132</strain>
    </source>
</reference>
<dbReference type="Gene3D" id="3.40.190.10">
    <property type="entry name" value="Periplasmic binding protein-like II"/>
    <property type="match status" value="1"/>
</dbReference>
<organism evidence="6 7">
    <name type="scientific">Candidatus Brachybacterium intestinipullorum</name>
    <dbReference type="NCBI Taxonomy" id="2838512"/>
    <lineage>
        <taxon>Bacteria</taxon>
        <taxon>Bacillati</taxon>
        <taxon>Actinomycetota</taxon>
        <taxon>Actinomycetes</taxon>
        <taxon>Micrococcales</taxon>
        <taxon>Dermabacteraceae</taxon>
        <taxon>Brachybacterium</taxon>
    </lineage>
</organism>